<dbReference type="InterPro" id="IPR005814">
    <property type="entry name" value="Aminotrans_3"/>
</dbReference>
<organism evidence="6 7">
    <name type="scientific">Candidatus Raymondbacteria bacterium RIFOXYD12_FULL_49_13</name>
    <dbReference type="NCBI Taxonomy" id="1817890"/>
    <lineage>
        <taxon>Bacteria</taxon>
        <taxon>Raymondiibacteriota</taxon>
    </lineage>
</organism>
<dbReference type="SUPFAM" id="SSF53383">
    <property type="entry name" value="PLP-dependent transferases"/>
    <property type="match status" value="1"/>
</dbReference>
<dbReference type="InterPro" id="IPR050103">
    <property type="entry name" value="Class-III_PLP-dep_AT"/>
</dbReference>
<dbReference type="PIRSF" id="PIRSF000521">
    <property type="entry name" value="Transaminase_4ab_Lys_Orn"/>
    <property type="match status" value="1"/>
</dbReference>
<accession>A0A1F7F542</accession>
<evidence type="ECO:0000313" key="6">
    <source>
        <dbReference type="EMBL" id="OGK01784.1"/>
    </source>
</evidence>
<sequence length="459" mass="50433">MGKEFLFEPVKVKSIKTKNRVIKTPIPVPASKPIVEMLRKYEPISMAGQPLIIWDRARGVHVFDRWGNKWLDFSSGVLVTNAGHAAPEIEKAIVATAKKPMHHSYCFPNAERAALVEFIVKQIAPKYLDKVFLLTTGSEAVECALKICRAYGHKNNGRKKDVIISFESDFHGRTMGSQMAGGSPALKDWIVNHDPNMINVPCPDGFRGKDQSFNLFLRTLREKNIDPKNIAGVIMESFQGGSAIRLPVEYMKKLRTFLDKHKALLIFDEVQACIGRSGKMFTFEHYGVRADLICCGKGITSGLPLSTVIGKSDWMNIFPPGSMTSTHTGNPIICAAALANLKVIKSKKLVQNSAKQGIVLAKTVKKLWKKYPDRIGWGESVGLVGALQMVTAPGTTIPDHDTAFAIVKYCVEHGLMLFGPVGNGGGTVKICPPLCITREQLEEGLGVLEEGFDKVCGKK</sequence>
<dbReference type="AlphaFoldDB" id="A0A1F7F542"/>
<dbReference type="PANTHER" id="PTHR11986">
    <property type="entry name" value="AMINOTRANSFERASE CLASS III"/>
    <property type="match status" value="1"/>
</dbReference>
<dbReference type="Gene3D" id="3.40.640.10">
    <property type="entry name" value="Type I PLP-dependent aspartate aminotransferase-like (Major domain)"/>
    <property type="match status" value="1"/>
</dbReference>
<evidence type="ECO:0000256" key="3">
    <source>
        <dbReference type="ARBA" id="ARBA00022679"/>
    </source>
</evidence>
<dbReference type="InterPro" id="IPR015421">
    <property type="entry name" value="PyrdxlP-dep_Trfase_major"/>
</dbReference>
<dbReference type="CDD" id="cd00610">
    <property type="entry name" value="OAT_like"/>
    <property type="match status" value="1"/>
</dbReference>
<dbReference type="GO" id="GO:0008483">
    <property type="term" value="F:transaminase activity"/>
    <property type="evidence" value="ECO:0007669"/>
    <property type="project" value="UniProtKB-KW"/>
</dbReference>
<protein>
    <recommendedName>
        <fullName evidence="8">4-aminobutyrate aminotransferase</fullName>
    </recommendedName>
</protein>
<evidence type="ECO:0000256" key="4">
    <source>
        <dbReference type="ARBA" id="ARBA00022898"/>
    </source>
</evidence>
<dbReference type="GO" id="GO:0042802">
    <property type="term" value="F:identical protein binding"/>
    <property type="evidence" value="ECO:0007669"/>
    <property type="project" value="TreeGrafter"/>
</dbReference>
<comment type="caution">
    <text evidence="6">The sequence shown here is derived from an EMBL/GenBank/DDBJ whole genome shotgun (WGS) entry which is preliminary data.</text>
</comment>
<keyword evidence="2" id="KW-0032">Aminotransferase</keyword>
<evidence type="ECO:0000256" key="2">
    <source>
        <dbReference type="ARBA" id="ARBA00022576"/>
    </source>
</evidence>
<dbReference type="InterPro" id="IPR015424">
    <property type="entry name" value="PyrdxlP-dep_Trfase"/>
</dbReference>
<gene>
    <name evidence="6" type="ORF">A2519_01745</name>
</gene>
<dbReference type="Proteomes" id="UP000179243">
    <property type="component" value="Unassembled WGS sequence"/>
</dbReference>
<comment type="similarity">
    <text evidence="5">Belongs to the class-III pyridoxal-phosphate-dependent aminotransferase family.</text>
</comment>
<dbReference type="FunFam" id="3.40.640.10:FF:000004">
    <property type="entry name" value="Acetylornithine aminotransferase"/>
    <property type="match status" value="1"/>
</dbReference>
<evidence type="ECO:0000256" key="1">
    <source>
        <dbReference type="ARBA" id="ARBA00001933"/>
    </source>
</evidence>
<dbReference type="InterPro" id="IPR015422">
    <property type="entry name" value="PyrdxlP-dep_Trfase_small"/>
</dbReference>
<name>A0A1F7F542_UNCRA</name>
<reference evidence="6 7" key="1">
    <citation type="journal article" date="2016" name="Nat. Commun.">
        <title>Thousands of microbial genomes shed light on interconnected biogeochemical processes in an aquifer system.</title>
        <authorList>
            <person name="Anantharaman K."/>
            <person name="Brown C.T."/>
            <person name="Hug L.A."/>
            <person name="Sharon I."/>
            <person name="Castelle C.J."/>
            <person name="Probst A.J."/>
            <person name="Thomas B.C."/>
            <person name="Singh A."/>
            <person name="Wilkins M.J."/>
            <person name="Karaoz U."/>
            <person name="Brodie E.L."/>
            <person name="Williams K.H."/>
            <person name="Hubbard S.S."/>
            <person name="Banfield J.F."/>
        </authorList>
    </citation>
    <scope>NUCLEOTIDE SEQUENCE [LARGE SCALE GENOMIC DNA]</scope>
</reference>
<comment type="cofactor">
    <cofactor evidence="1">
        <name>pyridoxal 5'-phosphate</name>
        <dbReference type="ChEBI" id="CHEBI:597326"/>
    </cofactor>
</comment>
<evidence type="ECO:0008006" key="8">
    <source>
        <dbReference type="Google" id="ProtNLM"/>
    </source>
</evidence>
<dbReference type="PANTHER" id="PTHR11986:SF79">
    <property type="entry name" value="ACETYLORNITHINE AMINOTRANSFERASE, MITOCHONDRIAL"/>
    <property type="match status" value="1"/>
</dbReference>
<dbReference type="GO" id="GO:0030170">
    <property type="term" value="F:pyridoxal phosphate binding"/>
    <property type="evidence" value="ECO:0007669"/>
    <property type="project" value="InterPro"/>
</dbReference>
<evidence type="ECO:0000256" key="5">
    <source>
        <dbReference type="RuleBase" id="RU003560"/>
    </source>
</evidence>
<dbReference type="Gene3D" id="3.90.1150.10">
    <property type="entry name" value="Aspartate Aminotransferase, domain 1"/>
    <property type="match status" value="1"/>
</dbReference>
<evidence type="ECO:0000313" key="7">
    <source>
        <dbReference type="Proteomes" id="UP000179243"/>
    </source>
</evidence>
<proteinExistence type="inferred from homology"/>
<keyword evidence="4 5" id="KW-0663">Pyridoxal phosphate</keyword>
<keyword evidence="3" id="KW-0808">Transferase</keyword>
<dbReference type="EMBL" id="MFYX01000119">
    <property type="protein sequence ID" value="OGK01784.1"/>
    <property type="molecule type" value="Genomic_DNA"/>
</dbReference>
<dbReference type="Pfam" id="PF00202">
    <property type="entry name" value="Aminotran_3"/>
    <property type="match status" value="1"/>
</dbReference>